<evidence type="ECO:0000256" key="4">
    <source>
        <dbReference type="ARBA" id="ARBA00022840"/>
    </source>
</evidence>
<evidence type="ECO:0000256" key="3">
    <source>
        <dbReference type="ARBA" id="ARBA00022741"/>
    </source>
</evidence>
<gene>
    <name evidence="6" type="ORF">PKOR_03285</name>
</gene>
<name>A0A0E3UW21_9BACT</name>
<dbReference type="InterPro" id="IPR003593">
    <property type="entry name" value="AAA+_ATPase"/>
</dbReference>
<dbReference type="PROSITE" id="PS00211">
    <property type="entry name" value="ABC_TRANSPORTER_1"/>
    <property type="match status" value="1"/>
</dbReference>
<dbReference type="AlphaFoldDB" id="A0A0E3UW21"/>
<dbReference type="GO" id="GO:0005524">
    <property type="term" value="F:ATP binding"/>
    <property type="evidence" value="ECO:0007669"/>
    <property type="project" value="UniProtKB-KW"/>
</dbReference>
<dbReference type="PANTHER" id="PTHR43117">
    <property type="entry name" value="OSMOPROTECTANT IMPORT ATP-BINDING PROTEIN OSMV"/>
    <property type="match status" value="1"/>
</dbReference>
<dbReference type="InterPro" id="IPR027417">
    <property type="entry name" value="P-loop_NTPase"/>
</dbReference>
<feature type="domain" description="ABC transporter" evidence="5">
    <location>
        <begin position="2"/>
        <end position="236"/>
    </location>
</feature>
<evidence type="ECO:0000256" key="1">
    <source>
        <dbReference type="ARBA" id="ARBA00005417"/>
    </source>
</evidence>
<accession>A0A0E3UW21</accession>
<proteinExistence type="inferred from homology"/>
<dbReference type="EMBL" id="CP009621">
    <property type="protein sequence ID" value="AKD02331.1"/>
    <property type="molecule type" value="Genomic_DNA"/>
</dbReference>
<dbReference type="Pfam" id="PF00005">
    <property type="entry name" value="ABC_tran"/>
    <property type="match status" value="1"/>
</dbReference>
<dbReference type="GO" id="GO:0016887">
    <property type="term" value="F:ATP hydrolysis activity"/>
    <property type="evidence" value="ECO:0007669"/>
    <property type="project" value="InterPro"/>
</dbReference>
<dbReference type="InterPro" id="IPR003439">
    <property type="entry name" value="ABC_transporter-like_ATP-bd"/>
</dbReference>
<keyword evidence="2" id="KW-0813">Transport</keyword>
<evidence type="ECO:0000256" key="2">
    <source>
        <dbReference type="ARBA" id="ARBA00022448"/>
    </source>
</evidence>
<dbReference type="PROSITE" id="PS50893">
    <property type="entry name" value="ABC_TRANSPORTER_2"/>
    <property type="match status" value="1"/>
</dbReference>
<dbReference type="InterPro" id="IPR017871">
    <property type="entry name" value="ABC_transporter-like_CS"/>
</dbReference>
<dbReference type="GO" id="GO:0015697">
    <property type="term" value="P:quaternary ammonium group transport"/>
    <property type="evidence" value="ECO:0007669"/>
    <property type="project" value="UniProtKB-ARBA"/>
</dbReference>
<dbReference type="STRING" id="400092.PKOR_03285"/>
<dbReference type="Proteomes" id="UP000033109">
    <property type="component" value="Chromosome"/>
</dbReference>
<evidence type="ECO:0000259" key="5">
    <source>
        <dbReference type="PROSITE" id="PS50893"/>
    </source>
</evidence>
<dbReference type="OrthoDB" id="1115710at2"/>
<keyword evidence="4 6" id="KW-0067">ATP-binding</keyword>
<dbReference type="RefSeq" id="WP_046309115.1">
    <property type="nucleotide sequence ID" value="NZ_CBCSCY010000037.1"/>
</dbReference>
<keyword evidence="7" id="KW-1185">Reference proteome</keyword>
<sequence>MLVVESLSKHYNHNIAVQDVSFEVKEGETLVLLGTSGCGKTTTLRMINRLTEASSGEVYINGKSVFSEPAELLRRSIGYVLQNNGLFPHYTVAENIALVPQLLGWSQELIKERTRLLLEKLHLSPANYWDALPSSLSGGQQQRVGLARALAANPPILLMDEPFGALDPITRASVRKEFRELDELNKKTVVLVTHDIQEAFELGDRICLMDKGRVMQNGTPADLVFRPANDFVQSFIGRERFSLELKAVRLSDVWDMLATDTAVGSVELDSVKGTQSLWEAMERLSESGGAQAVAVYNEVTGERRKIMFPDIPRLLQQYKQAQ</sequence>
<dbReference type="FunFam" id="3.40.50.300:FF:000425">
    <property type="entry name" value="Probable ABC transporter, ATP-binding subunit"/>
    <property type="match status" value="1"/>
</dbReference>
<dbReference type="SMART" id="SM00382">
    <property type="entry name" value="AAA"/>
    <property type="match status" value="1"/>
</dbReference>
<evidence type="ECO:0000313" key="6">
    <source>
        <dbReference type="EMBL" id="AKD02331.1"/>
    </source>
</evidence>
<keyword evidence="3" id="KW-0547">Nucleotide-binding</keyword>
<comment type="similarity">
    <text evidence="1">Belongs to the ABC transporter superfamily.</text>
</comment>
<reference evidence="6 7" key="1">
    <citation type="journal article" date="2015" name="Sci. Rep.">
        <title>Unraveling adaptation of Pontibacter korlensis to radiation and infertility in desert through complete genome and comparative transcriptomic analysis.</title>
        <authorList>
            <person name="Dai J."/>
            <person name="Dai W."/>
            <person name="Qiu C."/>
            <person name="Yang Z."/>
            <person name="Zhang Y."/>
            <person name="Zhou M."/>
            <person name="Zhang L."/>
            <person name="Fang C."/>
            <person name="Gao Q."/>
            <person name="Yang Q."/>
            <person name="Li X."/>
            <person name="Wang Z."/>
            <person name="Wang Z."/>
            <person name="Jia Z."/>
            <person name="Chen X."/>
        </authorList>
    </citation>
    <scope>NUCLEOTIDE SEQUENCE [LARGE SCALE GENOMIC DNA]</scope>
    <source>
        <strain evidence="6 7">X14-1T</strain>
    </source>
</reference>
<organism evidence="6 7">
    <name type="scientific">Pontibacter korlensis</name>
    <dbReference type="NCBI Taxonomy" id="400092"/>
    <lineage>
        <taxon>Bacteria</taxon>
        <taxon>Pseudomonadati</taxon>
        <taxon>Bacteroidota</taxon>
        <taxon>Cytophagia</taxon>
        <taxon>Cytophagales</taxon>
        <taxon>Hymenobacteraceae</taxon>
        <taxon>Pontibacter</taxon>
    </lineage>
</organism>
<protein>
    <submittedName>
        <fullName evidence="6">Glycine/betaine ABC transporter ATP-binding protein</fullName>
    </submittedName>
</protein>
<dbReference type="PATRIC" id="fig|400092.3.peg.746"/>
<dbReference type="Gene3D" id="3.40.50.300">
    <property type="entry name" value="P-loop containing nucleotide triphosphate hydrolases"/>
    <property type="match status" value="1"/>
</dbReference>
<dbReference type="SUPFAM" id="SSF52540">
    <property type="entry name" value="P-loop containing nucleoside triphosphate hydrolases"/>
    <property type="match status" value="1"/>
</dbReference>
<dbReference type="PANTHER" id="PTHR43117:SF4">
    <property type="entry name" value="OSMOPROTECTANT IMPORT ATP-BINDING PROTEIN OSMV"/>
    <property type="match status" value="1"/>
</dbReference>
<dbReference type="HOGENOM" id="CLU_000604_1_22_10"/>
<dbReference type="KEGG" id="pko:PKOR_03285"/>
<evidence type="ECO:0000313" key="7">
    <source>
        <dbReference type="Proteomes" id="UP000033109"/>
    </source>
</evidence>